<dbReference type="Proteomes" id="UP000317522">
    <property type="component" value="Segment"/>
</dbReference>
<proteinExistence type="predicted"/>
<dbReference type="EMBL" id="LC332918">
    <property type="protein sequence ID" value="BBB16559.1"/>
    <property type="molecule type" value="Genomic_DNA"/>
</dbReference>
<name>A0A2Z5V6Y7_9VIRU</name>
<sequence>MLCIVIKTNSNQSKYCFILQKMFTSIPSVYQIANLPPTFVNVSICRNTTSLRHELSDYCTLGSLFT</sequence>
<evidence type="ECO:0000313" key="1">
    <source>
        <dbReference type="EMBL" id="BBB16559.1"/>
    </source>
</evidence>
<organism evidence="1">
    <name type="scientific">Heliothis virescens ascovirus 3j</name>
    <dbReference type="NCBI Taxonomy" id="1561067"/>
    <lineage>
        <taxon>Viruses</taxon>
        <taxon>Varidnaviria</taxon>
        <taxon>Bamfordvirae</taxon>
        <taxon>Nucleocytoviricota</taxon>
        <taxon>Megaviricetes</taxon>
        <taxon>Pimascovirales</taxon>
        <taxon>Pimascovirales incertae sedis</taxon>
        <taxon>Ascoviridae</taxon>
        <taxon>Ascovirus</taxon>
    </lineage>
</organism>
<accession>A0A2Z5V6Y7</accession>
<protein>
    <submittedName>
        <fullName evidence="1">Uncharacterized protein</fullName>
    </submittedName>
</protein>
<reference evidence="1" key="1">
    <citation type="submission" date="2017-10" db="EMBL/GenBank/DDBJ databases">
        <title>Ascovirus isolated from Spodoptera litura (Noctuidae: Lepidoptera) transmitted by generalist endoparasitoid Meteorus pulchricornis (Braconidae: Hymenoptera).</title>
        <authorList>
            <person name="Arai E."/>
            <person name="Ishii K."/>
            <person name="Ishii H."/>
            <person name="Kunimi Y."/>
            <person name="Inoue M.N."/>
            <person name="Makiyama N."/>
            <person name="Sagawa S."/>
            <person name="Nakai M."/>
        </authorList>
    </citation>
    <scope>NUCLEOTIDE SEQUENCE [LARGE SCALE GENOMIC DNA]</scope>
    <source>
        <strain evidence="1">ENT01</strain>
    </source>
</reference>